<dbReference type="InParanoid" id="A0A6G9I9R2"/>
<evidence type="ECO:0000256" key="11">
    <source>
        <dbReference type="ARBA" id="ARBA00033158"/>
    </source>
</evidence>
<keyword evidence="4" id="KW-0963">Cytoplasm</keyword>
<keyword evidence="6 12" id="KW-0175">Coiled coil</keyword>
<dbReference type="InterPro" id="IPR042233">
    <property type="entry name" value="Cell_div_ZapA_N"/>
</dbReference>
<dbReference type="GO" id="GO:0032153">
    <property type="term" value="C:cell division site"/>
    <property type="evidence" value="ECO:0007669"/>
    <property type="project" value="TreeGrafter"/>
</dbReference>
<evidence type="ECO:0000256" key="9">
    <source>
        <dbReference type="ARBA" id="ARBA00024910"/>
    </source>
</evidence>
<evidence type="ECO:0000256" key="5">
    <source>
        <dbReference type="ARBA" id="ARBA00022618"/>
    </source>
</evidence>
<reference evidence="13 14" key="1">
    <citation type="submission" date="2020-03" db="EMBL/GenBank/DDBJ databases">
        <title>Complete genome sequence of Orbus sp. IPMB12 (BCRC 80908).</title>
        <authorList>
            <person name="Lo W.-S."/>
            <person name="Chang T.-H."/>
            <person name="Kuo C.-H."/>
        </authorList>
    </citation>
    <scope>NUCLEOTIDE SEQUENCE [LARGE SCALE GENOMIC DNA]</scope>
    <source>
        <strain evidence="13 14">IPMB12</strain>
    </source>
</reference>
<dbReference type="InterPro" id="IPR036192">
    <property type="entry name" value="Cell_div_ZapA-like_sf"/>
</dbReference>
<accession>A0A6G9I9R2</accession>
<dbReference type="Proteomes" id="UP000501168">
    <property type="component" value="Chromosome"/>
</dbReference>
<evidence type="ECO:0000313" key="14">
    <source>
        <dbReference type="Proteomes" id="UP000501168"/>
    </source>
</evidence>
<evidence type="ECO:0000256" key="12">
    <source>
        <dbReference type="SAM" id="Coils"/>
    </source>
</evidence>
<protein>
    <recommendedName>
        <fullName evidence="3">Cell division protein ZapA</fullName>
    </recommendedName>
    <alternativeName>
        <fullName evidence="11">Z ring-associated protein ZapA</fullName>
    </alternativeName>
</protein>
<evidence type="ECO:0000256" key="1">
    <source>
        <dbReference type="ARBA" id="ARBA00004496"/>
    </source>
</evidence>
<dbReference type="SUPFAM" id="SSF102829">
    <property type="entry name" value="Cell division protein ZapA-like"/>
    <property type="match status" value="1"/>
</dbReference>
<gene>
    <name evidence="13" type="primary">zapA</name>
    <name evidence="13" type="ORF">IPMB12_04225</name>
</gene>
<dbReference type="GO" id="GO:0030428">
    <property type="term" value="C:cell septum"/>
    <property type="evidence" value="ECO:0007669"/>
    <property type="project" value="TreeGrafter"/>
</dbReference>
<sequence length="106" mass="12009">MTSQVVDLNILGRSLKLNCPVEEIPSLKKAAEDLENRLQELRRKTQIMNSDQLIITAALNISYELTKANQLNNQLSHDYANRLQNLQLMLENTLNSVNLGSDSKKD</sequence>
<dbReference type="GO" id="GO:0005829">
    <property type="term" value="C:cytosol"/>
    <property type="evidence" value="ECO:0007669"/>
    <property type="project" value="TreeGrafter"/>
</dbReference>
<keyword evidence="8" id="KW-0131">Cell cycle</keyword>
<organism evidence="13 14">
    <name type="scientific">Zophobihabitans entericus</name>
    <dbReference type="NCBI Taxonomy" id="1635327"/>
    <lineage>
        <taxon>Bacteria</taxon>
        <taxon>Pseudomonadati</taxon>
        <taxon>Pseudomonadota</taxon>
        <taxon>Gammaproteobacteria</taxon>
        <taxon>Orbales</taxon>
        <taxon>Orbaceae</taxon>
        <taxon>Zophobihabitans</taxon>
    </lineage>
</organism>
<dbReference type="Gene3D" id="3.30.160.880">
    <property type="entry name" value="Cell division protein ZapA protomer, N-terminal domain"/>
    <property type="match status" value="1"/>
</dbReference>
<evidence type="ECO:0000256" key="8">
    <source>
        <dbReference type="ARBA" id="ARBA00023306"/>
    </source>
</evidence>
<dbReference type="Gene3D" id="1.20.5.50">
    <property type="match status" value="1"/>
</dbReference>
<keyword evidence="14" id="KW-1185">Reference proteome</keyword>
<keyword evidence="5 13" id="KW-0132">Cell division</keyword>
<dbReference type="GO" id="GO:0000917">
    <property type="term" value="P:division septum assembly"/>
    <property type="evidence" value="ECO:0007669"/>
    <property type="project" value="UniProtKB-KW"/>
</dbReference>
<evidence type="ECO:0000313" key="13">
    <source>
        <dbReference type="EMBL" id="QIQ20956.1"/>
    </source>
</evidence>
<evidence type="ECO:0000256" key="3">
    <source>
        <dbReference type="ARBA" id="ARBA00015195"/>
    </source>
</evidence>
<dbReference type="RefSeq" id="WP_166915257.1">
    <property type="nucleotide sequence ID" value="NZ_CP050253.1"/>
</dbReference>
<evidence type="ECO:0000256" key="7">
    <source>
        <dbReference type="ARBA" id="ARBA00023210"/>
    </source>
</evidence>
<keyword evidence="7" id="KW-0717">Septation</keyword>
<evidence type="ECO:0000256" key="10">
    <source>
        <dbReference type="ARBA" id="ARBA00026068"/>
    </source>
</evidence>
<dbReference type="InterPro" id="IPR007838">
    <property type="entry name" value="Cell_div_ZapA-like"/>
</dbReference>
<comment type="subcellular location">
    <subcellularLocation>
        <location evidence="1">Cytoplasm</location>
    </subcellularLocation>
</comment>
<dbReference type="KEGG" id="orb:IPMB12_04225"/>
<name>A0A6G9I9R2_9GAMM</name>
<evidence type="ECO:0000256" key="6">
    <source>
        <dbReference type="ARBA" id="ARBA00023054"/>
    </source>
</evidence>
<dbReference type="GO" id="GO:0043093">
    <property type="term" value="P:FtsZ-dependent cytokinesis"/>
    <property type="evidence" value="ECO:0007669"/>
    <property type="project" value="TreeGrafter"/>
</dbReference>
<dbReference type="AlphaFoldDB" id="A0A6G9I9R2"/>
<dbReference type="EMBL" id="CP050253">
    <property type="protein sequence ID" value="QIQ20956.1"/>
    <property type="molecule type" value="Genomic_DNA"/>
</dbReference>
<comment type="subunit">
    <text evidence="10">Homodimer. Interacts with FtsZ.</text>
</comment>
<evidence type="ECO:0000256" key="4">
    <source>
        <dbReference type="ARBA" id="ARBA00022490"/>
    </source>
</evidence>
<feature type="coiled-coil region" evidence="12">
    <location>
        <begin position="24"/>
        <end position="51"/>
    </location>
</feature>
<comment type="function">
    <text evidence="9">Activator of cell division through the inhibition of FtsZ GTPase activity, therefore promoting FtsZ assembly into bundles of protofilaments necessary for the formation of the division Z ring. It is recruited early at mid-cell but it is not essential for cell division.</text>
</comment>
<comment type="similarity">
    <text evidence="2">Belongs to the ZapA family. Type 1 subfamily.</text>
</comment>
<dbReference type="GO" id="GO:0000921">
    <property type="term" value="P:septin ring assembly"/>
    <property type="evidence" value="ECO:0007669"/>
    <property type="project" value="TreeGrafter"/>
</dbReference>
<dbReference type="Pfam" id="PF05164">
    <property type="entry name" value="ZapA"/>
    <property type="match status" value="1"/>
</dbReference>
<dbReference type="PANTHER" id="PTHR34981">
    <property type="entry name" value="CELL DIVISION PROTEIN ZAPA"/>
    <property type="match status" value="1"/>
</dbReference>
<dbReference type="FunCoup" id="A0A6G9I9R2">
    <property type="interactions" value="62"/>
</dbReference>
<dbReference type="PANTHER" id="PTHR34981:SF1">
    <property type="entry name" value="CELL DIVISION PROTEIN ZAPA"/>
    <property type="match status" value="1"/>
</dbReference>
<evidence type="ECO:0000256" key="2">
    <source>
        <dbReference type="ARBA" id="ARBA00010074"/>
    </source>
</evidence>
<proteinExistence type="inferred from homology"/>